<feature type="region of interest" description="Disordered" evidence="2">
    <location>
        <begin position="27"/>
        <end position="88"/>
    </location>
</feature>
<sequence>MGFTVRAKCTLRSSPASFPRRTARTFATRRRGSSTRRTLQSALRPTGVHSSPIIQPSREPVPQKTTLTMASQQPPSEIPAPAAATTTTTETPVEIIPSAENHYGTPNLLHNSAIIVSVLAPIGLLLPGRGRGKFSVQNAILSSGTFWGFNQLSFDYTGKSIYQRSNEKWAGILSTGDALPEQAKKNKALIEAERARRKLAQEQADQKAEQEKNGGVLTKIWMGDEKEGWKEKRLEEEKKALESGKGYGSLIMDQIWEVWNQEGKDGKKKKKDGDDTPKKE</sequence>
<keyword evidence="1" id="KW-0175">Coiled coil</keyword>
<evidence type="ECO:0000313" key="4">
    <source>
        <dbReference type="Proteomes" id="UP000433876"/>
    </source>
</evidence>
<organism evidence="3 4">
    <name type="scientific">Sordaria macrospora</name>
    <dbReference type="NCBI Taxonomy" id="5147"/>
    <lineage>
        <taxon>Eukaryota</taxon>
        <taxon>Fungi</taxon>
        <taxon>Dikarya</taxon>
        <taxon>Ascomycota</taxon>
        <taxon>Pezizomycotina</taxon>
        <taxon>Sordariomycetes</taxon>
        <taxon>Sordariomycetidae</taxon>
        <taxon>Sordariales</taxon>
        <taxon>Sordariaceae</taxon>
        <taxon>Sordaria</taxon>
    </lineage>
</organism>
<evidence type="ECO:0000313" key="3">
    <source>
        <dbReference type="EMBL" id="KAA8631271.1"/>
    </source>
</evidence>
<feature type="compositionally biased region" description="Low complexity" evidence="2">
    <location>
        <begin position="70"/>
        <end position="88"/>
    </location>
</feature>
<feature type="compositionally biased region" description="Basic and acidic residues" evidence="2">
    <location>
        <begin position="271"/>
        <end position="280"/>
    </location>
</feature>
<protein>
    <submittedName>
        <fullName evidence="3">Uncharacterized protein</fullName>
    </submittedName>
</protein>
<dbReference type="VEuPathDB" id="FungiDB:SMAC_04001"/>
<gene>
    <name evidence="3" type="ORF">SMACR_04001</name>
</gene>
<feature type="coiled-coil region" evidence="1">
    <location>
        <begin position="185"/>
        <end position="212"/>
    </location>
</feature>
<comment type="caution">
    <text evidence="3">The sequence shown here is derived from an EMBL/GenBank/DDBJ whole genome shotgun (WGS) entry which is preliminary data.</text>
</comment>
<dbReference type="AlphaFoldDB" id="A0A8S8ZRE9"/>
<accession>A0A8S8ZRE9</accession>
<dbReference type="Proteomes" id="UP000433876">
    <property type="component" value="Unassembled WGS sequence"/>
</dbReference>
<proteinExistence type="predicted"/>
<feature type="compositionally biased region" description="Polar residues" evidence="2">
    <location>
        <begin position="39"/>
        <end position="54"/>
    </location>
</feature>
<dbReference type="EMBL" id="NMPR01000081">
    <property type="protein sequence ID" value="KAA8631271.1"/>
    <property type="molecule type" value="Genomic_DNA"/>
</dbReference>
<evidence type="ECO:0000256" key="1">
    <source>
        <dbReference type="SAM" id="Coils"/>
    </source>
</evidence>
<evidence type="ECO:0000256" key="2">
    <source>
        <dbReference type="SAM" id="MobiDB-lite"/>
    </source>
</evidence>
<reference evidence="3 4" key="1">
    <citation type="submission" date="2017-07" db="EMBL/GenBank/DDBJ databases">
        <title>Genome sequence of the Sordaria macrospora wild type strain R19027.</title>
        <authorList>
            <person name="Nowrousian M."/>
            <person name="Teichert I."/>
            <person name="Kueck U."/>
        </authorList>
    </citation>
    <scope>NUCLEOTIDE SEQUENCE [LARGE SCALE GENOMIC DNA]</scope>
    <source>
        <strain evidence="3 4">R19027</strain>
        <tissue evidence="3">Mycelium</tissue>
    </source>
</reference>
<name>A0A8S8ZRE9_SORMA</name>
<feature type="region of interest" description="Disordered" evidence="2">
    <location>
        <begin position="261"/>
        <end position="280"/>
    </location>
</feature>